<gene>
    <name evidence="9" type="primary">pstS2</name>
    <name evidence="9" type="ORF">PsAD2_00907</name>
</gene>
<keyword evidence="5 7" id="KW-0813">Transport</keyword>
<dbReference type="CDD" id="cd13565">
    <property type="entry name" value="PBP2_PstS"/>
    <property type="match status" value="1"/>
</dbReference>
<dbReference type="PANTHER" id="PTHR42996:SF1">
    <property type="entry name" value="PHOSPHATE-BINDING PROTEIN PSTS"/>
    <property type="match status" value="1"/>
</dbReference>
<dbReference type="PIRSF" id="PIRSF002756">
    <property type="entry name" value="PstS"/>
    <property type="match status" value="1"/>
</dbReference>
<proteinExistence type="inferred from homology"/>
<dbReference type="PANTHER" id="PTHR42996">
    <property type="entry name" value="PHOSPHATE-BINDING PROTEIN PSTS"/>
    <property type="match status" value="1"/>
</dbReference>
<dbReference type="Proteomes" id="UP000076577">
    <property type="component" value="Unassembled WGS sequence"/>
</dbReference>
<evidence type="ECO:0000256" key="5">
    <source>
        <dbReference type="ARBA" id="ARBA00022448"/>
    </source>
</evidence>
<sequence>MFTRITQKPNTQLIAALFLSFLAAGFLISPLKAQDGAAQTAPNMVLTGAGSMYPDVLFNETLLLFKKSNPDVQVKYEPIGSGAGVLALEEGKIEFAVSSAPLEAILTQDVDMDAEEEPVPLNGKLLEIPITVGMLGILYNIKGVGHLKLTQNGLAGIFDGAIKYWNNSEIQDANPDLRLPNLKITIIGRSDASGANYALSRHLLSAKGEWSGKAESIWPPATLPKDAILVPSSSEVVTKLREVNGAIGYAPSAFGSTLGIPMALIENKKGNFIGPSLYAGEAAIDEIAKSKDPLAIDEIPNPESPGAYPIVSLFWLVTNNVYSDTQTGKVVRDYAKFILSGQARGAAISSGYIPLPDNLRAQAKNLAGTIK</sequence>
<name>A0A166AD62_9HYPH</name>
<dbReference type="EMBL" id="LMCB01000005">
    <property type="protein sequence ID" value="KZL20915.1"/>
    <property type="molecule type" value="Genomic_DNA"/>
</dbReference>
<dbReference type="OrthoDB" id="9801510at2"/>
<dbReference type="InterPro" id="IPR024370">
    <property type="entry name" value="PBP_domain"/>
</dbReference>
<evidence type="ECO:0000313" key="10">
    <source>
        <dbReference type="Proteomes" id="UP000076577"/>
    </source>
</evidence>
<evidence type="ECO:0000256" key="7">
    <source>
        <dbReference type="PIRNR" id="PIRNR002756"/>
    </source>
</evidence>
<dbReference type="GO" id="GO:0043190">
    <property type="term" value="C:ATP-binding cassette (ABC) transporter complex"/>
    <property type="evidence" value="ECO:0007669"/>
    <property type="project" value="InterPro"/>
</dbReference>
<comment type="subunit">
    <text evidence="3 7">The complex is composed of two ATP-binding proteins (PstB), two transmembrane proteins (PstC and PstA) and a solute-binding protein (PstS).</text>
</comment>
<keyword evidence="6 7" id="KW-0592">Phosphate transport</keyword>
<dbReference type="AlphaFoldDB" id="A0A166AD62"/>
<dbReference type="Gene3D" id="3.40.190.10">
    <property type="entry name" value="Periplasmic binding protein-like II"/>
    <property type="match status" value="2"/>
</dbReference>
<dbReference type="InterPro" id="IPR050962">
    <property type="entry name" value="Phosphate-bind_PstS"/>
</dbReference>
<evidence type="ECO:0000256" key="1">
    <source>
        <dbReference type="ARBA" id="ARBA00002841"/>
    </source>
</evidence>
<comment type="similarity">
    <text evidence="2 7">Belongs to the PstS family.</text>
</comment>
<evidence type="ECO:0000256" key="6">
    <source>
        <dbReference type="ARBA" id="ARBA00022592"/>
    </source>
</evidence>
<keyword evidence="10" id="KW-1185">Reference proteome</keyword>
<dbReference type="InterPro" id="IPR005673">
    <property type="entry name" value="ABC_phos-bd_PstS"/>
</dbReference>
<dbReference type="SUPFAM" id="SSF53850">
    <property type="entry name" value="Periplasmic binding protein-like II"/>
    <property type="match status" value="1"/>
</dbReference>
<comment type="caution">
    <text evidence="9">The sequence shown here is derived from an EMBL/GenBank/DDBJ whole genome shotgun (WGS) entry which is preliminary data.</text>
</comment>
<organism evidence="9 10">
    <name type="scientific">Pseudovibrio axinellae</name>
    <dbReference type="NCBI Taxonomy" id="989403"/>
    <lineage>
        <taxon>Bacteria</taxon>
        <taxon>Pseudomonadati</taxon>
        <taxon>Pseudomonadota</taxon>
        <taxon>Alphaproteobacteria</taxon>
        <taxon>Hyphomicrobiales</taxon>
        <taxon>Stappiaceae</taxon>
        <taxon>Pseudovibrio</taxon>
    </lineage>
</organism>
<dbReference type="PATRIC" id="fig|989403.3.peg.969"/>
<dbReference type="GO" id="GO:0035435">
    <property type="term" value="P:phosphate ion transmembrane transport"/>
    <property type="evidence" value="ECO:0007669"/>
    <property type="project" value="InterPro"/>
</dbReference>
<reference evidence="9 10" key="1">
    <citation type="journal article" date="2016" name="Front. Microbiol.">
        <title>Comparative Genomic Analysis Reveals a Diverse Repertoire of Genes Involved in Prokaryote-Eukaryote Interactions within the Pseudovibrio Genus.</title>
        <authorList>
            <person name="Romano S."/>
            <person name="Fernandez-Guerra A."/>
            <person name="Reen F.J."/>
            <person name="Glockner F.O."/>
            <person name="Crowley S.P."/>
            <person name="O'Sullivan O."/>
            <person name="Cotter P.D."/>
            <person name="Adams C."/>
            <person name="Dobson A.D."/>
            <person name="O'Gara F."/>
        </authorList>
    </citation>
    <scope>NUCLEOTIDE SEQUENCE [LARGE SCALE GENOMIC DNA]</scope>
    <source>
        <strain evidence="9 10">Ad2</strain>
    </source>
</reference>
<evidence type="ECO:0000256" key="2">
    <source>
        <dbReference type="ARBA" id="ARBA00008725"/>
    </source>
</evidence>
<comment type="function">
    <text evidence="1 7">Part of the ABC transporter complex PstSACB involved in phosphate import.</text>
</comment>
<accession>A0A166AD62</accession>
<dbReference type="STRING" id="989403.SAMN05421798_103370"/>
<evidence type="ECO:0000256" key="4">
    <source>
        <dbReference type="ARBA" id="ARBA00021889"/>
    </source>
</evidence>
<evidence type="ECO:0000259" key="8">
    <source>
        <dbReference type="Pfam" id="PF12849"/>
    </source>
</evidence>
<evidence type="ECO:0000313" key="9">
    <source>
        <dbReference type="EMBL" id="KZL20915.1"/>
    </source>
</evidence>
<evidence type="ECO:0000256" key="3">
    <source>
        <dbReference type="ARBA" id="ARBA00011529"/>
    </source>
</evidence>
<protein>
    <recommendedName>
        <fullName evidence="4 7">Phosphate-binding protein PstS</fullName>
    </recommendedName>
</protein>
<dbReference type="RefSeq" id="WP_068002907.1">
    <property type="nucleotide sequence ID" value="NZ_FOFM01000003.1"/>
</dbReference>
<dbReference type="GO" id="GO:0042301">
    <property type="term" value="F:phosphate ion binding"/>
    <property type="evidence" value="ECO:0007669"/>
    <property type="project" value="InterPro"/>
</dbReference>
<feature type="domain" description="PBP" evidence="8">
    <location>
        <begin position="40"/>
        <end position="340"/>
    </location>
</feature>
<dbReference type="Pfam" id="PF12849">
    <property type="entry name" value="PBP_like_2"/>
    <property type="match status" value="1"/>
</dbReference>